<organism evidence="3 4">
    <name type="scientific">Streptodolium elevatio</name>
    <dbReference type="NCBI Taxonomy" id="3157996"/>
    <lineage>
        <taxon>Bacteria</taxon>
        <taxon>Bacillati</taxon>
        <taxon>Actinomycetota</taxon>
        <taxon>Actinomycetes</taxon>
        <taxon>Kitasatosporales</taxon>
        <taxon>Streptomycetaceae</taxon>
        <taxon>Streptodolium</taxon>
    </lineage>
</organism>
<evidence type="ECO:0000256" key="1">
    <source>
        <dbReference type="SAM" id="MobiDB-lite"/>
    </source>
</evidence>
<feature type="region of interest" description="Disordered" evidence="1">
    <location>
        <begin position="1"/>
        <end position="26"/>
    </location>
</feature>
<evidence type="ECO:0000313" key="3">
    <source>
        <dbReference type="EMBL" id="MEU8137933.1"/>
    </source>
</evidence>
<dbReference type="EMBL" id="JBEZFP010000105">
    <property type="protein sequence ID" value="MEU8137933.1"/>
    <property type="molecule type" value="Genomic_DNA"/>
</dbReference>
<feature type="transmembrane region" description="Helical" evidence="2">
    <location>
        <begin position="30"/>
        <end position="52"/>
    </location>
</feature>
<accession>A0ABV3DQA3</accession>
<keyword evidence="4" id="KW-1185">Reference proteome</keyword>
<gene>
    <name evidence="3" type="ORF">AB0C36_31045</name>
</gene>
<keyword evidence="2" id="KW-0472">Membrane</keyword>
<comment type="caution">
    <text evidence="3">The sequence shown here is derived from an EMBL/GenBank/DDBJ whole genome shotgun (WGS) entry which is preliminary data.</text>
</comment>
<proteinExistence type="predicted"/>
<keyword evidence="2" id="KW-0812">Transmembrane</keyword>
<protein>
    <submittedName>
        <fullName evidence="3">Uncharacterized protein</fullName>
    </submittedName>
</protein>
<sequence length="216" mass="22464">MPPPYGPGGAPGHLMPPGPPPRGGDRSGKLMVLLTLVGTIATVVSVLLAMGVGPFDLSNGTDDKSAAPVAPVANDAGGKPTLEGWVVKVNEVCGKETTEFTDRLQAKDAALDAGDLPGYAAELAQLSRRMDGIVTQLKAVPLPTDDDAKQWRDKYIQRAELLSESSAQALLAAEPGTDEADVQDAANASDAKLTELDTLDNEEIRPLAEKLGVSCP</sequence>
<name>A0ABV3DQA3_9ACTN</name>
<dbReference type="RefSeq" id="WP_358360555.1">
    <property type="nucleotide sequence ID" value="NZ_JBEZFP010000105.1"/>
</dbReference>
<evidence type="ECO:0000313" key="4">
    <source>
        <dbReference type="Proteomes" id="UP001551482"/>
    </source>
</evidence>
<reference evidence="3 4" key="1">
    <citation type="submission" date="2024-06" db="EMBL/GenBank/DDBJ databases">
        <title>The Natural Products Discovery Center: Release of the First 8490 Sequenced Strains for Exploring Actinobacteria Biosynthetic Diversity.</title>
        <authorList>
            <person name="Kalkreuter E."/>
            <person name="Kautsar S.A."/>
            <person name="Yang D."/>
            <person name="Bader C.D."/>
            <person name="Teijaro C.N."/>
            <person name="Fluegel L."/>
            <person name="Davis C.M."/>
            <person name="Simpson J.R."/>
            <person name="Lauterbach L."/>
            <person name="Steele A.D."/>
            <person name="Gui C."/>
            <person name="Meng S."/>
            <person name="Li G."/>
            <person name="Viehrig K."/>
            <person name="Ye F."/>
            <person name="Su P."/>
            <person name="Kiefer A.F."/>
            <person name="Nichols A."/>
            <person name="Cepeda A.J."/>
            <person name="Yan W."/>
            <person name="Fan B."/>
            <person name="Jiang Y."/>
            <person name="Adhikari A."/>
            <person name="Zheng C.-J."/>
            <person name="Schuster L."/>
            <person name="Cowan T.M."/>
            <person name="Smanski M.J."/>
            <person name="Chevrette M.G."/>
            <person name="De Carvalho L.P.S."/>
            <person name="Shen B."/>
        </authorList>
    </citation>
    <scope>NUCLEOTIDE SEQUENCE [LARGE SCALE GENOMIC DNA]</scope>
    <source>
        <strain evidence="3 4">NPDC048946</strain>
    </source>
</reference>
<keyword evidence="2" id="KW-1133">Transmembrane helix</keyword>
<evidence type="ECO:0000256" key="2">
    <source>
        <dbReference type="SAM" id="Phobius"/>
    </source>
</evidence>
<dbReference type="Proteomes" id="UP001551482">
    <property type="component" value="Unassembled WGS sequence"/>
</dbReference>